<dbReference type="Proteomes" id="UP000606194">
    <property type="component" value="Unassembled WGS sequence"/>
</dbReference>
<evidence type="ECO:0000313" key="1">
    <source>
        <dbReference type="EMBL" id="GGR85815.1"/>
    </source>
</evidence>
<accession>A0A918FVA7</accession>
<gene>
    <name evidence="1" type="ORF">GCM10010269_26200</name>
</gene>
<organism evidence="1 2">
    <name type="scientific">Streptomyces humidus</name>
    <dbReference type="NCBI Taxonomy" id="52259"/>
    <lineage>
        <taxon>Bacteria</taxon>
        <taxon>Bacillati</taxon>
        <taxon>Actinomycetota</taxon>
        <taxon>Actinomycetes</taxon>
        <taxon>Kitasatosporales</taxon>
        <taxon>Streptomycetaceae</taxon>
        <taxon>Streptomyces</taxon>
    </lineage>
</organism>
<protein>
    <submittedName>
        <fullName evidence="1">Uncharacterized protein</fullName>
    </submittedName>
</protein>
<dbReference type="EMBL" id="BMTL01000009">
    <property type="protein sequence ID" value="GGR85815.1"/>
    <property type="molecule type" value="Genomic_DNA"/>
</dbReference>
<name>A0A918FVA7_9ACTN</name>
<comment type="caution">
    <text evidence="1">The sequence shown here is derived from an EMBL/GenBank/DDBJ whole genome shotgun (WGS) entry which is preliminary data.</text>
</comment>
<dbReference type="AlphaFoldDB" id="A0A918FVA7"/>
<reference evidence="1" key="1">
    <citation type="journal article" date="2014" name="Int. J. Syst. Evol. Microbiol.">
        <title>Complete genome sequence of Corynebacterium casei LMG S-19264T (=DSM 44701T), isolated from a smear-ripened cheese.</title>
        <authorList>
            <consortium name="US DOE Joint Genome Institute (JGI-PGF)"/>
            <person name="Walter F."/>
            <person name="Albersmeier A."/>
            <person name="Kalinowski J."/>
            <person name="Ruckert C."/>
        </authorList>
    </citation>
    <scope>NUCLEOTIDE SEQUENCE</scope>
    <source>
        <strain evidence="1">JCM 4386</strain>
    </source>
</reference>
<keyword evidence="2" id="KW-1185">Reference proteome</keyword>
<evidence type="ECO:0000313" key="2">
    <source>
        <dbReference type="Proteomes" id="UP000606194"/>
    </source>
</evidence>
<proteinExistence type="predicted"/>
<reference evidence="1" key="2">
    <citation type="submission" date="2020-09" db="EMBL/GenBank/DDBJ databases">
        <authorList>
            <person name="Sun Q."/>
            <person name="Ohkuma M."/>
        </authorList>
    </citation>
    <scope>NUCLEOTIDE SEQUENCE</scope>
    <source>
        <strain evidence="1">JCM 4386</strain>
    </source>
</reference>
<sequence>MRGWLQALAEADDDPVGRGRSIVYALYDNHVAGLLEQALFRVEHLRLGLRDGNGPRSACWAWVWCCSPRPGC</sequence>